<dbReference type="GO" id="GO:0005886">
    <property type="term" value="C:plasma membrane"/>
    <property type="evidence" value="ECO:0007669"/>
    <property type="project" value="UniProtKB-SubCell"/>
</dbReference>
<dbReference type="AlphaFoldDB" id="A0A1E5LGP1"/>
<evidence type="ECO:0000256" key="5">
    <source>
        <dbReference type="ARBA" id="ARBA00022645"/>
    </source>
</evidence>
<dbReference type="Gene3D" id="3.40.710.10">
    <property type="entry name" value="DD-peptidase/beta-lactamase superfamily"/>
    <property type="match status" value="1"/>
</dbReference>
<evidence type="ECO:0000256" key="17">
    <source>
        <dbReference type="SAM" id="Phobius"/>
    </source>
</evidence>
<dbReference type="GO" id="GO:0006508">
    <property type="term" value="P:proteolysis"/>
    <property type="evidence" value="ECO:0007669"/>
    <property type="project" value="UniProtKB-KW"/>
</dbReference>
<evidence type="ECO:0000256" key="6">
    <source>
        <dbReference type="ARBA" id="ARBA00022670"/>
    </source>
</evidence>
<feature type="domain" description="Penicillin-binding protein transpeptidase" evidence="18">
    <location>
        <begin position="326"/>
        <end position="582"/>
    </location>
</feature>
<evidence type="ECO:0000256" key="11">
    <source>
        <dbReference type="ARBA" id="ARBA00022984"/>
    </source>
</evidence>
<dbReference type="Pfam" id="PF00912">
    <property type="entry name" value="Transgly"/>
    <property type="match status" value="1"/>
</dbReference>
<evidence type="ECO:0000259" key="19">
    <source>
        <dbReference type="Pfam" id="PF00912"/>
    </source>
</evidence>
<reference evidence="20 21" key="1">
    <citation type="submission" date="2016-08" db="EMBL/GenBank/DDBJ databases">
        <title>Genome of Bacillus solimangrovi GH2-4.</title>
        <authorList>
            <person name="Lim S."/>
            <person name="Kim B.-C."/>
        </authorList>
    </citation>
    <scope>NUCLEOTIDE SEQUENCE [LARGE SCALE GENOMIC DNA]</scope>
    <source>
        <strain evidence="20 21">GH2-4</strain>
    </source>
</reference>
<keyword evidence="4" id="KW-1003">Cell membrane</keyword>
<dbReference type="GO" id="GO:0008658">
    <property type="term" value="F:penicillin binding"/>
    <property type="evidence" value="ECO:0007669"/>
    <property type="project" value="InterPro"/>
</dbReference>
<dbReference type="InterPro" id="IPR012338">
    <property type="entry name" value="Beta-lactam/transpept-like"/>
</dbReference>
<organism evidence="20 21">
    <name type="scientific">Bacillus solimangrovi</name>
    <dbReference type="NCBI Taxonomy" id="1305675"/>
    <lineage>
        <taxon>Bacteria</taxon>
        <taxon>Bacillati</taxon>
        <taxon>Bacillota</taxon>
        <taxon>Bacilli</taxon>
        <taxon>Bacillales</taxon>
        <taxon>Bacillaceae</taxon>
        <taxon>Bacillus</taxon>
    </lineage>
</organism>
<dbReference type="RefSeq" id="WP_069716707.1">
    <property type="nucleotide sequence ID" value="NZ_MJEH01000014.1"/>
</dbReference>
<dbReference type="InterPro" id="IPR050396">
    <property type="entry name" value="Glycosyltr_51/Transpeptidase"/>
</dbReference>
<comment type="subcellular location">
    <subcellularLocation>
        <location evidence="1">Cell membrane</location>
    </subcellularLocation>
</comment>
<evidence type="ECO:0000256" key="3">
    <source>
        <dbReference type="ARBA" id="ARBA00007739"/>
    </source>
</evidence>
<dbReference type="GO" id="GO:0009002">
    <property type="term" value="F:serine-type D-Ala-D-Ala carboxypeptidase activity"/>
    <property type="evidence" value="ECO:0007669"/>
    <property type="project" value="UniProtKB-EC"/>
</dbReference>
<dbReference type="STRING" id="1305675.BFG57_12630"/>
<evidence type="ECO:0000256" key="12">
    <source>
        <dbReference type="ARBA" id="ARBA00023136"/>
    </source>
</evidence>
<evidence type="ECO:0000313" key="20">
    <source>
        <dbReference type="EMBL" id="OEH93242.1"/>
    </source>
</evidence>
<dbReference type="GO" id="GO:0008955">
    <property type="term" value="F:peptidoglycan glycosyltransferase activity"/>
    <property type="evidence" value="ECO:0007669"/>
    <property type="project" value="UniProtKB-EC"/>
</dbReference>
<protein>
    <submittedName>
        <fullName evidence="20">Monofunctional biosynthetic peptidoglycan transglycosylase</fullName>
    </submittedName>
</protein>
<name>A0A1E5LGP1_9BACI</name>
<keyword evidence="7" id="KW-0328">Glycosyltransferase</keyword>
<dbReference type="GO" id="GO:0009252">
    <property type="term" value="P:peptidoglycan biosynthetic process"/>
    <property type="evidence" value="ECO:0007669"/>
    <property type="project" value="UniProtKB-KW"/>
</dbReference>
<accession>A0A1E5LGP1</accession>
<dbReference type="PANTHER" id="PTHR32282:SF11">
    <property type="entry name" value="PENICILLIN-BINDING PROTEIN 1B"/>
    <property type="match status" value="1"/>
</dbReference>
<keyword evidence="21" id="KW-1185">Reference proteome</keyword>
<keyword evidence="9" id="KW-0378">Hydrolase</keyword>
<dbReference type="InterPro" id="IPR036950">
    <property type="entry name" value="PBP_transglycosylase"/>
</dbReference>
<dbReference type="SUPFAM" id="SSF56601">
    <property type="entry name" value="beta-lactamase/transpeptidase-like"/>
    <property type="match status" value="1"/>
</dbReference>
<keyword evidence="6" id="KW-0645">Protease</keyword>
<dbReference type="Pfam" id="PF00905">
    <property type="entry name" value="Transpeptidase"/>
    <property type="match status" value="1"/>
</dbReference>
<comment type="catalytic activity">
    <reaction evidence="16">
        <text>[GlcNAc-(1-&gt;4)-Mur2Ac(oyl-L-Ala-gamma-D-Glu-L-Lys-D-Ala-D-Ala)](n)-di-trans,octa-cis-undecaprenyl diphosphate + beta-D-GlcNAc-(1-&gt;4)-Mur2Ac(oyl-L-Ala-gamma-D-Glu-L-Lys-D-Ala-D-Ala)-di-trans,octa-cis-undecaprenyl diphosphate = [GlcNAc-(1-&gt;4)-Mur2Ac(oyl-L-Ala-gamma-D-Glu-L-Lys-D-Ala-D-Ala)](n+1)-di-trans,octa-cis-undecaprenyl diphosphate + di-trans,octa-cis-undecaprenyl diphosphate + H(+)</text>
        <dbReference type="Rhea" id="RHEA:23708"/>
        <dbReference type="Rhea" id="RHEA-COMP:9602"/>
        <dbReference type="Rhea" id="RHEA-COMP:9603"/>
        <dbReference type="ChEBI" id="CHEBI:15378"/>
        <dbReference type="ChEBI" id="CHEBI:58405"/>
        <dbReference type="ChEBI" id="CHEBI:60033"/>
        <dbReference type="ChEBI" id="CHEBI:78435"/>
        <dbReference type="EC" id="2.4.99.28"/>
    </reaction>
</comment>
<dbReference type="GO" id="GO:0030288">
    <property type="term" value="C:outer membrane-bounded periplasmic space"/>
    <property type="evidence" value="ECO:0007669"/>
    <property type="project" value="TreeGrafter"/>
</dbReference>
<dbReference type="FunFam" id="1.10.3810.10:FF:000001">
    <property type="entry name" value="Penicillin-binding protein 1A"/>
    <property type="match status" value="1"/>
</dbReference>
<keyword evidence="17" id="KW-0812">Transmembrane</keyword>
<gene>
    <name evidence="20" type="ORF">BFG57_12630</name>
</gene>
<dbReference type="InterPro" id="IPR001264">
    <property type="entry name" value="Glyco_trans_51"/>
</dbReference>
<feature type="transmembrane region" description="Helical" evidence="17">
    <location>
        <begin position="17"/>
        <end position="42"/>
    </location>
</feature>
<keyword evidence="5" id="KW-0121">Carboxypeptidase</keyword>
<comment type="similarity">
    <text evidence="2">In the C-terminal section; belongs to the transpeptidase family.</text>
</comment>
<dbReference type="SUPFAM" id="SSF53955">
    <property type="entry name" value="Lysozyme-like"/>
    <property type="match status" value="1"/>
</dbReference>
<keyword evidence="10" id="KW-0133">Cell shape</keyword>
<keyword evidence="17" id="KW-1133">Transmembrane helix</keyword>
<dbReference type="Gene3D" id="1.10.3810.10">
    <property type="entry name" value="Biosynthetic peptidoglycan transglycosylase-like"/>
    <property type="match status" value="1"/>
</dbReference>
<keyword evidence="11" id="KW-0573">Peptidoglycan synthesis</keyword>
<keyword evidence="14" id="KW-0961">Cell wall biogenesis/degradation</keyword>
<dbReference type="InterPro" id="IPR001460">
    <property type="entry name" value="PCN-bd_Tpept"/>
</dbReference>
<evidence type="ECO:0000256" key="15">
    <source>
        <dbReference type="ARBA" id="ARBA00034000"/>
    </source>
</evidence>
<evidence type="ECO:0000259" key="18">
    <source>
        <dbReference type="Pfam" id="PF00905"/>
    </source>
</evidence>
<dbReference type="GO" id="GO:0071555">
    <property type="term" value="P:cell wall organization"/>
    <property type="evidence" value="ECO:0007669"/>
    <property type="project" value="UniProtKB-KW"/>
</dbReference>
<evidence type="ECO:0000256" key="10">
    <source>
        <dbReference type="ARBA" id="ARBA00022960"/>
    </source>
</evidence>
<keyword evidence="13" id="KW-0511">Multifunctional enzyme</keyword>
<comment type="similarity">
    <text evidence="3">In the N-terminal section; belongs to the glycosyltransferase 51 family.</text>
</comment>
<evidence type="ECO:0000256" key="7">
    <source>
        <dbReference type="ARBA" id="ARBA00022676"/>
    </source>
</evidence>
<dbReference type="OrthoDB" id="9766909at2"/>
<proteinExistence type="inferred from homology"/>
<evidence type="ECO:0000256" key="2">
    <source>
        <dbReference type="ARBA" id="ARBA00007090"/>
    </source>
</evidence>
<dbReference type="EMBL" id="MJEH01000014">
    <property type="protein sequence ID" value="OEH93242.1"/>
    <property type="molecule type" value="Genomic_DNA"/>
</dbReference>
<evidence type="ECO:0000256" key="16">
    <source>
        <dbReference type="ARBA" id="ARBA00049902"/>
    </source>
</evidence>
<dbReference type="GO" id="GO:0008360">
    <property type="term" value="P:regulation of cell shape"/>
    <property type="evidence" value="ECO:0007669"/>
    <property type="project" value="UniProtKB-KW"/>
</dbReference>
<dbReference type="InterPro" id="IPR023346">
    <property type="entry name" value="Lysozyme-like_dom_sf"/>
</dbReference>
<comment type="caution">
    <text evidence="20">The sequence shown here is derived from an EMBL/GenBank/DDBJ whole genome shotgun (WGS) entry which is preliminary data.</text>
</comment>
<feature type="domain" description="Glycosyl transferase family 51" evidence="19">
    <location>
        <begin position="61"/>
        <end position="236"/>
    </location>
</feature>
<evidence type="ECO:0000256" key="13">
    <source>
        <dbReference type="ARBA" id="ARBA00023268"/>
    </source>
</evidence>
<evidence type="ECO:0000256" key="1">
    <source>
        <dbReference type="ARBA" id="ARBA00004236"/>
    </source>
</evidence>
<evidence type="ECO:0000256" key="8">
    <source>
        <dbReference type="ARBA" id="ARBA00022679"/>
    </source>
</evidence>
<evidence type="ECO:0000313" key="21">
    <source>
        <dbReference type="Proteomes" id="UP000095209"/>
    </source>
</evidence>
<dbReference type="Proteomes" id="UP000095209">
    <property type="component" value="Unassembled WGS sequence"/>
</dbReference>
<evidence type="ECO:0000256" key="9">
    <source>
        <dbReference type="ARBA" id="ARBA00022801"/>
    </source>
</evidence>
<comment type="catalytic activity">
    <reaction evidence="15">
        <text>Preferential cleavage: (Ac)2-L-Lys-D-Ala-|-D-Ala. Also transpeptidation of peptidyl-alanyl moieties that are N-acyl substituents of D-alanine.</text>
        <dbReference type="EC" id="3.4.16.4"/>
    </reaction>
</comment>
<dbReference type="NCBIfam" id="TIGR02074">
    <property type="entry name" value="PBP_1a_fam"/>
    <property type="match status" value="1"/>
</dbReference>
<evidence type="ECO:0000256" key="14">
    <source>
        <dbReference type="ARBA" id="ARBA00023316"/>
    </source>
</evidence>
<keyword evidence="8" id="KW-0808">Transferase</keyword>
<evidence type="ECO:0000256" key="4">
    <source>
        <dbReference type="ARBA" id="ARBA00022475"/>
    </source>
</evidence>
<keyword evidence="12 17" id="KW-0472">Membrane</keyword>
<dbReference type="PANTHER" id="PTHR32282">
    <property type="entry name" value="BINDING PROTEIN TRANSPEPTIDASE, PUTATIVE-RELATED"/>
    <property type="match status" value="1"/>
</dbReference>
<sequence>MEIITERIQRSWKWIRALLFIAILIIISLMLVIFSAFIYGVVQGPPPLNVSQTSVFYANDGTVIGESHYGEERYWVELEEISPHVIDATLSVEDRKFFKHFGFDLKRIAGAAIADIKAGAKVQGASTITQQYARNLYLSHEKTWTRKLNEALYTIRLETNYSKDEILEGYLNTIYYGNGMYGIEAAAKHYFNKSALDLSLSEASLLAGIPKAPSHYSPFLNYENSKKRQAVVLNAMVAQELLSIEDAQAAMNESIIFNKNETTAIGIAPYFQDIVRKTLQDELNFDEQTLAQGGLRVHTTLDPFMQQAAEKSFEQIIREDSNIQASLIAMDPYSGAVKALVGGRSYEESPYNRAVQAIRMPGSTFKPILFYNAIDNGFTPSTVMRSEPMTFRYDEGKATYTPSNYNNYYANDFITLAQAIALSDNIYAVKAHMFLGPEKLVDTAKEIGISSDLLAVPSLALGTSSVKLIEMAQAYSHFANNGKQVQPIFIQKITDYNGKILFENEMPEQKQILNEAATYVTTQLMTGMFDPSLNDYTTVTGRDIRHSLTRPYAGKSGTTETDSWMVGFSPQLTTAVWIGYDKGKEITSPREKQYSKYIWAQFMEDAHTGMPVHSFKKPKTVVGKYINPDNGKLATESCPNKRFVYYLEGTEPTQYCNEHLHEDLDAQPEVPEQKSWWKELFSF</sequence>